<comment type="caution">
    <text evidence="8">The sequence shown here is derived from an EMBL/GenBank/DDBJ whole genome shotgun (WGS) entry which is preliminary data.</text>
</comment>
<comment type="similarity">
    <text evidence="2">Belongs to the ADIPOR family.</text>
</comment>
<keyword evidence="6" id="KW-0862">Zinc</keyword>
<reference evidence="8" key="1">
    <citation type="submission" date="2021-01" db="EMBL/GenBank/DDBJ databases">
        <authorList>
            <person name="Kaushik A."/>
        </authorList>
    </citation>
    <scope>NUCLEOTIDE SEQUENCE</scope>
    <source>
        <strain evidence="8">AG1-1C</strain>
    </source>
</reference>
<accession>A0A8H3AZP9</accession>
<evidence type="ECO:0000256" key="7">
    <source>
        <dbReference type="SAM" id="Phobius"/>
    </source>
</evidence>
<dbReference type="GO" id="GO:0038023">
    <property type="term" value="F:signaling receptor activity"/>
    <property type="evidence" value="ECO:0007669"/>
    <property type="project" value="TreeGrafter"/>
</dbReference>
<comment type="subcellular location">
    <subcellularLocation>
        <location evidence="1">Membrane</location>
        <topology evidence="1">Multi-pass membrane protein</topology>
    </subcellularLocation>
</comment>
<evidence type="ECO:0000313" key="9">
    <source>
        <dbReference type="Proteomes" id="UP000663846"/>
    </source>
</evidence>
<sequence>MASAIKSTSTTTQIVVTTAAASVAVAAAQPLLLKFDALPTWMQDNAFILSGYRRPQYSWSGCARSVFGYLHNESVNIHTHLFGALWLLYILFNVGKTQAGYTTLTWHDPVGFSLALLAGVFCLGASALYHTSTCHSPAVSRRCNALDYSGIIGESASIIDVLAQEINQKFVVLTVGSFYPCLHYGFYCDYDLQVIYAVGITVAGCIAAYVVLNPVYGTPAYRWARTTVFFLLGICALVPVTHAYLIYGLERMQNEMGINWIALTGTLYVSGALIYACRVPERWFPGTFDFFGSSHQIFHVCVVLAALSHYQAVLTGFEYWHGQHHGVCPS</sequence>
<feature type="binding site" evidence="6">
    <location>
        <position position="295"/>
    </location>
    <ligand>
        <name>Zn(2+)</name>
        <dbReference type="ChEBI" id="CHEBI:29105"/>
    </ligand>
</feature>
<protein>
    <recommendedName>
        <fullName evidence="10">Adiponectin receptor protein</fullName>
    </recommendedName>
</protein>
<keyword evidence="5 7" id="KW-0472">Membrane</keyword>
<organism evidence="8 9">
    <name type="scientific">Rhizoctonia solani</name>
    <dbReference type="NCBI Taxonomy" id="456999"/>
    <lineage>
        <taxon>Eukaryota</taxon>
        <taxon>Fungi</taxon>
        <taxon>Dikarya</taxon>
        <taxon>Basidiomycota</taxon>
        <taxon>Agaricomycotina</taxon>
        <taxon>Agaricomycetes</taxon>
        <taxon>Cantharellales</taxon>
        <taxon>Ceratobasidiaceae</taxon>
        <taxon>Rhizoctonia</taxon>
    </lineage>
</organism>
<proteinExistence type="inferred from homology"/>
<feature type="binding site" evidence="6">
    <location>
        <position position="299"/>
    </location>
    <ligand>
        <name>Zn(2+)</name>
        <dbReference type="ChEBI" id="CHEBI:29105"/>
    </ligand>
</feature>
<feature type="transmembrane region" description="Helical" evidence="7">
    <location>
        <begin position="258"/>
        <end position="277"/>
    </location>
</feature>
<evidence type="ECO:0000256" key="2">
    <source>
        <dbReference type="ARBA" id="ARBA00007018"/>
    </source>
</evidence>
<gene>
    <name evidence="8" type="ORF">RDB_LOCUS135581</name>
</gene>
<evidence type="ECO:0000256" key="6">
    <source>
        <dbReference type="PIRSR" id="PIRSR604254-1"/>
    </source>
</evidence>
<dbReference type="Proteomes" id="UP000663846">
    <property type="component" value="Unassembled WGS sequence"/>
</dbReference>
<dbReference type="Pfam" id="PF03006">
    <property type="entry name" value="HlyIII"/>
    <property type="match status" value="2"/>
</dbReference>
<feature type="transmembrane region" description="Helical" evidence="7">
    <location>
        <begin position="228"/>
        <end position="246"/>
    </location>
</feature>
<dbReference type="GO" id="GO:0046872">
    <property type="term" value="F:metal ion binding"/>
    <property type="evidence" value="ECO:0007669"/>
    <property type="project" value="UniProtKB-KW"/>
</dbReference>
<keyword evidence="3 7" id="KW-0812">Transmembrane</keyword>
<dbReference type="AlphaFoldDB" id="A0A8H3AZP9"/>
<evidence type="ECO:0000256" key="4">
    <source>
        <dbReference type="ARBA" id="ARBA00022989"/>
    </source>
</evidence>
<evidence type="ECO:0000313" key="8">
    <source>
        <dbReference type="EMBL" id="CAE6444434.1"/>
    </source>
</evidence>
<evidence type="ECO:0000256" key="3">
    <source>
        <dbReference type="ARBA" id="ARBA00022692"/>
    </source>
</evidence>
<evidence type="ECO:0000256" key="1">
    <source>
        <dbReference type="ARBA" id="ARBA00004141"/>
    </source>
</evidence>
<keyword evidence="4 7" id="KW-1133">Transmembrane helix</keyword>
<feature type="transmembrane region" description="Helical" evidence="7">
    <location>
        <begin position="194"/>
        <end position="216"/>
    </location>
</feature>
<dbReference type="GO" id="GO:0006882">
    <property type="term" value="P:intracellular zinc ion homeostasis"/>
    <property type="evidence" value="ECO:0007669"/>
    <property type="project" value="TreeGrafter"/>
</dbReference>
<name>A0A8H3AZP9_9AGAM</name>
<dbReference type="InterPro" id="IPR004254">
    <property type="entry name" value="AdipoR/HlyIII-related"/>
</dbReference>
<dbReference type="EMBL" id="CAJMWS010000442">
    <property type="protein sequence ID" value="CAE6444434.1"/>
    <property type="molecule type" value="Genomic_DNA"/>
</dbReference>
<feature type="binding site" evidence="6">
    <location>
        <position position="130"/>
    </location>
    <ligand>
        <name>Zn(2+)</name>
        <dbReference type="ChEBI" id="CHEBI:29105"/>
    </ligand>
</feature>
<feature type="transmembrane region" description="Helical" evidence="7">
    <location>
        <begin position="106"/>
        <end position="129"/>
    </location>
</feature>
<dbReference type="PANTHER" id="PTHR20855:SF52">
    <property type="entry name" value="ADIPONECTIN RECEPTOR PROTEIN"/>
    <property type="match status" value="1"/>
</dbReference>
<dbReference type="PANTHER" id="PTHR20855">
    <property type="entry name" value="ADIPOR/PROGESTIN RECEPTOR-RELATED"/>
    <property type="match status" value="1"/>
</dbReference>
<evidence type="ECO:0008006" key="10">
    <source>
        <dbReference type="Google" id="ProtNLM"/>
    </source>
</evidence>
<dbReference type="GO" id="GO:0016020">
    <property type="term" value="C:membrane"/>
    <property type="evidence" value="ECO:0007669"/>
    <property type="project" value="UniProtKB-SubCell"/>
</dbReference>
<feature type="transmembrane region" description="Helical" evidence="7">
    <location>
        <begin position="77"/>
        <end position="94"/>
    </location>
</feature>
<evidence type="ECO:0000256" key="5">
    <source>
        <dbReference type="ARBA" id="ARBA00023136"/>
    </source>
</evidence>
<keyword evidence="6" id="KW-0479">Metal-binding</keyword>